<sequence length="441" mass="48289">MLDHRRFPTDSPDLRANSDTRALTACLLALIVASEYKFRLRDQDQSVSGHPDVFVLLEIAAYAAVACWLFVHFRPAPRLHTAHWVTLTAYAYVATLWLSTMYSPYFEMALVRSWQMVVLLAVTRSVVGHSGRATMHAFAHAYGVLVSVSVVFGALVPFPRRESQAERFTWLYLHPVTAGQFLAIAVVVLVGYVLGRRNTHEGPSWPLPVYLGMLLICTVGLVATNTRGAALGALVGSLTALWVRWRGTRRLEITAFLSVGLLAVGLAATPLITAFFTRGHSMSRLFTLNSRTELWGHALEEFSERPLYGHGQSATRGLFLDEMGLGGGHNAVINLMVNSGLLGLTVWSALIVGILLNTARAARSSPEPRQDRILVYAVLLGMLANSMFTESLGAPSNVAAVWLFVLAAWSELIRPPDREREFAPGSRHGPPPGPRGGERLA</sequence>
<feature type="transmembrane region" description="Helical" evidence="6">
    <location>
        <begin position="213"/>
        <end position="243"/>
    </location>
</feature>
<dbReference type="RefSeq" id="WP_179534487.1">
    <property type="nucleotide sequence ID" value="NZ_JACBYW010000002.1"/>
</dbReference>
<evidence type="ECO:0000256" key="1">
    <source>
        <dbReference type="ARBA" id="ARBA00004141"/>
    </source>
</evidence>
<name>A0A852YRS0_9ACTN</name>
<evidence type="ECO:0000256" key="3">
    <source>
        <dbReference type="ARBA" id="ARBA00022989"/>
    </source>
</evidence>
<feature type="region of interest" description="Disordered" evidence="5">
    <location>
        <begin position="419"/>
        <end position="441"/>
    </location>
</feature>
<dbReference type="InterPro" id="IPR051533">
    <property type="entry name" value="WaaL-like"/>
</dbReference>
<keyword evidence="8" id="KW-0436">Ligase</keyword>
<accession>A0A852YRS0</accession>
<feature type="transmembrane region" description="Helical" evidence="6">
    <location>
        <begin position="255"/>
        <end position="276"/>
    </location>
</feature>
<dbReference type="Proteomes" id="UP000548304">
    <property type="component" value="Unassembled WGS sequence"/>
</dbReference>
<dbReference type="EMBL" id="JACBYW010000002">
    <property type="protein sequence ID" value="NYH77934.1"/>
    <property type="molecule type" value="Genomic_DNA"/>
</dbReference>
<feature type="transmembrane region" description="Helical" evidence="6">
    <location>
        <begin position="170"/>
        <end position="193"/>
    </location>
</feature>
<evidence type="ECO:0000256" key="2">
    <source>
        <dbReference type="ARBA" id="ARBA00022692"/>
    </source>
</evidence>
<evidence type="ECO:0000256" key="4">
    <source>
        <dbReference type="ARBA" id="ARBA00023136"/>
    </source>
</evidence>
<reference evidence="8 9" key="1">
    <citation type="submission" date="2020-07" db="EMBL/GenBank/DDBJ databases">
        <title>Genomic Encyclopedia of Type Strains, Phase III (KMG-III): the genomes of soil and plant-associated and newly described type strains.</title>
        <authorList>
            <person name="Whitman W."/>
        </authorList>
    </citation>
    <scope>NUCLEOTIDE SEQUENCE [LARGE SCALE GENOMIC DNA]</scope>
    <source>
        <strain evidence="8 9">CECT 8576</strain>
    </source>
</reference>
<dbReference type="PANTHER" id="PTHR37422">
    <property type="entry name" value="TEICHURONIC ACID BIOSYNTHESIS PROTEIN TUAE"/>
    <property type="match status" value="1"/>
</dbReference>
<dbReference type="Pfam" id="PF04932">
    <property type="entry name" value="Wzy_C"/>
    <property type="match status" value="1"/>
</dbReference>
<dbReference type="GO" id="GO:0016874">
    <property type="term" value="F:ligase activity"/>
    <property type="evidence" value="ECO:0007669"/>
    <property type="project" value="UniProtKB-KW"/>
</dbReference>
<keyword evidence="2 6" id="KW-0812">Transmembrane</keyword>
<feature type="transmembrane region" description="Helical" evidence="6">
    <location>
        <begin position="340"/>
        <end position="359"/>
    </location>
</feature>
<dbReference type="AlphaFoldDB" id="A0A852YRS0"/>
<evidence type="ECO:0000313" key="9">
    <source>
        <dbReference type="Proteomes" id="UP000548304"/>
    </source>
</evidence>
<dbReference type="GO" id="GO:0016020">
    <property type="term" value="C:membrane"/>
    <property type="evidence" value="ECO:0007669"/>
    <property type="project" value="UniProtKB-SubCell"/>
</dbReference>
<evidence type="ECO:0000313" key="8">
    <source>
        <dbReference type="EMBL" id="NYH77934.1"/>
    </source>
</evidence>
<proteinExistence type="predicted"/>
<keyword evidence="4 6" id="KW-0472">Membrane</keyword>
<protein>
    <submittedName>
        <fullName evidence="8">O-antigen ligase</fullName>
    </submittedName>
</protein>
<feature type="transmembrane region" description="Helical" evidence="6">
    <location>
        <begin position="139"/>
        <end position="158"/>
    </location>
</feature>
<feature type="transmembrane region" description="Helical" evidence="6">
    <location>
        <begin position="50"/>
        <end position="71"/>
    </location>
</feature>
<gene>
    <name evidence="8" type="ORF">FHR84_001256</name>
</gene>
<comment type="caution">
    <text evidence="8">The sequence shown here is derived from an EMBL/GenBank/DDBJ whole genome shotgun (WGS) entry which is preliminary data.</text>
</comment>
<evidence type="ECO:0000256" key="6">
    <source>
        <dbReference type="SAM" id="Phobius"/>
    </source>
</evidence>
<keyword evidence="9" id="KW-1185">Reference proteome</keyword>
<feature type="transmembrane region" description="Helical" evidence="6">
    <location>
        <begin position="83"/>
        <end position="102"/>
    </location>
</feature>
<feature type="domain" description="O-antigen ligase-related" evidence="7">
    <location>
        <begin position="213"/>
        <end position="347"/>
    </location>
</feature>
<keyword evidence="3 6" id="KW-1133">Transmembrane helix</keyword>
<comment type="subcellular location">
    <subcellularLocation>
        <location evidence="1">Membrane</location>
        <topology evidence="1">Multi-pass membrane protein</topology>
    </subcellularLocation>
</comment>
<organism evidence="8 9">
    <name type="scientific">Actinopolyspora biskrensis</name>
    <dbReference type="NCBI Taxonomy" id="1470178"/>
    <lineage>
        <taxon>Bacteria</taxon>
        <taxon>Bacillati</taxon>
        <taxon>Actinomycetota</taxon>
        <taxon>Actinomycetes</taxon>
        <taxon>Actinopolysporales</taxon>
        <taxon>Actinopolysporaceae</taxon>
        <taxon>Actinopolyspora</taxon>
    </lineage>
</organism>
<dbReference type="PANTHER" id="PTHR37422:SF13">
    <property type="entry name" value="LIPOPOLYSACCHARIDE BIOSYNTHESIS PROTEIN PA4999-RELATED"/>
    <property type="match status" value="1"/>
</dbReference>
<evidence type="ECO:0000259" key="7">
    <source>
        <dbReference type="Pfam" id="PF04932"/>
    </source>
</evidence>
<dbReference type="InterPro" id="IPR007016">
    <property type="entry name" value="O-antigen_ligase-rel_domated"/>
</dbReference>
<evidence type="ECO:0000256" key="5">
    <source>
        <dbReference type="SAM" id="MobiDB-lite"/>
    </source>
</evidence>